<gene>
    <name evidence="7" type="ORF">NGATSA_3026200</name>
</gene>
<dbReference type="InterPro" id="IPR044861">
    <property type="entry name" value="IPNS-like_FE2OG_OXY"/>
</dbReference>
<dbReference type="InterPro" id="IPR026992">
    <property type="entry name" value="DIOX_N"/>
</dbReference>
<evidence type="ECO:0000256" key="5">
    <source>
        <dbReference type="RuleBase" id="RU003682"/>
    </source>
</evidence>
<dbReference type="SUPFAM" id="SSF51197">
    <property type="entry name" value="Clavaminate synthase-like"/>
    <property type="match status" value="1"/>
</dbReference>
<organism evidence="7">
    <name type="scientific">Nannochloropsis gaditana (strain CCMP526)</name>
    <name type="common">Green microalga</name>
    <name type="synonym">Microchloropsis gaditana</name>
    <dbReference type="NCBI Taxonomy" id="1093141"/>
    <lineage>
        <taxon>Eukaryota</taxon>
        <taxon>Sar</taxon>
        <taxon>Stramenopiles</taxon>
        <taxon>Ochrophyta</taxon>
        <taxon>Eustigmatophyceae</taxon>
        <taxon>Eustigmatales</taxon>
        <taxon>Monodopsidaceae</taxon>
        <taxon>Nannochloropsis</taxon>
    </lineage>
</organism>
<reference evidence="7" key="1">
    <citation type="journal article" date="2012" name="Bioengineered">
        <title>Additional insights into the genome of the oleaginous model alga Nannochloropsis gaditana.</title>
        <authorList>
            <person name="Jinkerson R.E."/>
            <person name="Radakovits R."/>
            <person name="Posewitz M.C."/>
        </authorList>
    </citation>
    <scope>NUCLEOTIDE SEQUENCE</scope>
    <source>
        <strain evidence="7">CCMP526</strain>
    </source>
</reference>
<sequence>MRTGLCRICRRPGRSYRRPSFPLPEGTVCRLSSSFSTTTIPVIDLSPFVDPHASESSKKQCAEAVHHAAVNVGFLYVKNHGVDPSITDGARAHARAFFSLPQVVKEEISILNQSQAPSNKEGTTPPLSCRGYQKVGENVTKYSRDLHEAIDMYREGEDHGPGPLAGFGGHNPWLEEEKLPGFRHMFETVYVEAMSGLGNRLMRAFSLGFGLPENYFAPFYHRSFWCLRLIRYPPVSSQERESLSSGLGCGEHSDYGCLTLLNMDESTQALQARNTQGAWIFADPIPGTLLVNIGDMLSRW</sequence>
<evidence type="ECO:0000313" key="7">
    <source>
        <dbReference type="EMBL" id="AFJ69485.1"/>
    </source>
</evidence>
<dbReference type="GO" id="GO:0046872">
    <property type="term" value="F:metal ion binding"/>
    <property type="evidence" value="ECO:0007669"/>
    <property type="project" value="UniProtKB-KW"/>
</dbReference>
<dbReference type="Gene3D" id="2.60.120.330">
    <property type="entry name" value="B-lactam Antibiotic, Isopenicillin N Synthase, Chain"/>
    <property type="match status" value="1"/>
</dbReference>
<dbReference type="AlphaFoldDB" id="I2CRF2"/>
<feature type="domain" description="Fe2OG dioxygenase" evidence="6">
    <location>
        <begin position="222"/>
        <end position="300"/>
    </location>
</feature>
<reference evidence="7" key="2">
    <citation type="journal article" date="2012" name="Nat. Commun.">
        <title>Draft genome sequence and genetic transformation of the oleaginous alga Nannochloropis gaditana.</title>
        <authorList>
            <person name="Radakovits R."/>
            <person name="Jinkerson R.E."/>
            <person name="Fuerstenberg S.I."/>
            <person name="Tae H."/>
            <person name="Settlage R.E."/>
            <person name="Boore J.L."/>
            <person name="Posewitz M.C."/>
        </authorList>
    </citation>
    <scope>NUCLEOTIDE SEQUENCE</scope>
    <source>
        <strain evidence="7">CCMP526</strain>
    </source>
</reference>
<evidence type="ECO:0000256" key="4">
    <source>
        <dbReference type="ARBA" id="ARBA00023004"/>
    </source>
</evidence>
<dbReference type="InterPro" id="IPR005123">
    <property type="entry name" value="Oxoglu/Fe-dep_dioxygenase_dom"/>
</dbReference>
<dbReference type="Pfam" id="PF14226">
    <property type="entry name" value="DIOX_N"/>
    <property type="match status" value="1"/>
</dbReference>
<dbReference type="GO" id="GO:0016491">
    <property type="term" value="F:oxidoreductase activity"/>
    <property type="evidence" value="ECO:0007669"/>
    <property type="project" value="UniProtKB-KW"/>
</dbReference>
<dbReference type="PROSITE" id="PS51471">
    <property type="entry name" value="FE2OG_OXY"/>
    <property type="match status" value="1"/>
</dbReference>
<dbReference type="InterPro" id="IPR027443">
    <property type="entry name" value="IPNS-like_sf"/>
</dbReference>
<accession>I2CRF2</accession>
<dbReference type="PANTHER" id="PTHR10209">
    <property type="entry name" value="OXIDOREDUCTASE, 2OG-FE II OXYGENASE FAMILY PROTEIN"/>
    <property type="match status" value="1"/>
</dbReference>
<feature type="non-terminal residue" evidence="7">
    <location>
        <position position="300"/>
    </location>
</feature>
<proteinExistence type="evidence at transcript level"/>
<evidence type="ECO:0000259" key="6">
    <source>
        <dbReference type="PROSITE" id="PS51471"/>
    </source>
</evidence>
<evidence type="ECO:0000256" key="3">
    <source>
        <dbReference type="ARBA" id="ARBA00023002"/>
    </source>
</evidence>
<keyword evidence="3 5" id="KW-0560">Oxidoreductase</keyword>
<name>I2CRF2_NANGC</name>
<keyword evidence="4 5" id="KW-0408">Iron</keyword>
<protein>
    <submittedName>
        <fullName evidence="7">2-oxoacid-dependent oxidase</fullName>
    </submittedName>
</protein>
<dbReference type="Pfam" id="PF03171">
    <property type="entry name" value="2OG-FeII_Oxy"/>
    <property type="match status" value="1"/>
</dbReference>
<dbReference type="PANTHER" id="PTHR10209:SF885">
    <property type="entry name" value="2OG-FE(II) OXYGENASE FAMILY, PUTATIVE (AFU_ORTHOLOGUE AFUA_2G00750)-RELATED"/>
    <property type="match status" value="1"/>
</dbReference>
<evidence type="ECO:0000256" key="2">
    <source>
        <dbReference type="ARBA" id="ARBA00022723"/>
    </source>
</evidence>
<dbReference type="EMBL" id="JU980422">
    <property type="protein sequence ID" value="AFJ69485.1"/>
    <property type="molecule type" value="mRNA"/>
</dbReference>
<evidence type="ECO:0000256" key="1">
    <source>
        <dbReference type="ARBA" id="ARBA00008056"/>
    </source>
</evidence>
<keyword evidence="2 5" id="KW-0479">Metal-binding</keyword>
<comment type="similarity">
    <text evidence="1 5">Belongs to the iron/ascorbate-dependent oxidoreductase family.</text>
</comment>